<comment type="caution">
    <text evidence="4">The sequence shown here is derived from an EMBL/GenBank/DDBJ whole genome shotgun (WGS) entry which is preliminary data.</text>
</comment>
<proteinExistence type="predicted"/>
<dbReference type="RefSeq" id="WP_188467289.1">
    <property type="nucleotide sequence ID" value="NZ_BAABHU010000016.1"/>
</dbReference>
<keyword evidence="2" id="KW-0808">Transferase</keyword>
<dbReference type="CDD" id="cd18082">
    <property type="entry name" value="SpoU-like_family"/>
    <property type="match status" value="1"/>
</dbReference>
<accession>A0ABQ1N240</accession>
<dbReference type="Proteomes" id="UP000636010">
    <property type="component" value="Unassembled WGS sequence"/>
</dbReference>
<evidence type="ECO:0000256" key="2">
    <source>
        <dbReference type="ARBA" id="ARBA00022679"/>
    </source>
</evidence>
<dbReference type="InterPro" id="IPR004441">
    <property type="entry name" value="rRNA_MeTrfase_TrmH"/>
</dbReference>
<reference evidence="5" key="1">
    <citation type="journal article" date="2019" name="Int. J. Syst. Evol. Microbiol.">
        <title>The Global Catalogue of Microorganisms (GCM) 10K type strain sequencing project: providing services to taxonomists for standard genome sequencing and annotation.</title>
        <authorList>
            <consortium name="The Broad Institute Genomics Platform"/>
            <consortium name="The Broad Institute Genome Sequencing Center for Infectious Disease"/>
            <person name="Wu L."/>
            <person name="Ma J."/>
        </authorList>
    </citation>
    <scope>NUCLEOTIDE SEQUENCE [LARGE SCALE GENOMIC DNA]</scope>
    <source>
        <strain evidence="5">CGMCC 1.10832</strain>
    </source>
</reference>
<name>A0ABQ1N240_9BACT</name>
<dbReference type="InterPro" id="IPR029028">
    <property type="entry name" value="Alpha/beta_knot_MTases"/>
</dbReference>
<dbReference type="SUPFAM" id="SSF75217">
    <property type="entry name" value="alpha/beta knot"/>
    <property type="match status" value="1"/>
</dbReference>
<gene>
    <name evidence="4" type="ORF">GCM10011506_41860</name>
</gene>
<keyword evidence="5" id="KW-1185">Reference proteome</keyword>
<evidence type="ECO:0000313" key="4">
    <source>
        <dbReference type="EMBL" id="GGC51781.1"/>
    </source>
</evidence>
<dbReference type="InterPro" id="IPR001537">
    <property type="entry name" value="SpoU_MeTrfase"/>
</dbReference>
<dbReference type="Pfam" id="PF00588">
    <property type="entry name" value="SpoU_methylase"/>
    <property type="match status" value="1"/>
</dbReference>
<protein>
    <recommendedName>
        <fullName evidence="3">tRNA/rRNA methyltransferase SpoU type domain-containing protein</fullName>
    </recommendedName>
</protein>
<dbReference type="PANTHER" id="PTHR46429">
    <property type="entry name" value="23S RRNA (GUANOSINE-2'-O-)-METHYLTRANSFERASE RLMB"/>
    <property type="match status" value="1"/>
</dbReference>
<evidence type="ECO:0000256" key="1">
    <source>
        <dbReference type="ARBA" id="ARBA00022603"/>
    </source>
</evidence>
<organism evidence="4 5">
    <name type="scientific">Marivirga lumbricoides</name>
    <dbReference type="NCBI Taxonomy" id="1046115"/>
    <lineage>
        <taxon>Bacteria</taxon>
        <taxon>Pseudomonadati</taxon>
        <taxon>Bacteroidota</taxon>
        <taxon>Cytophagia</taxon>
        <taxon>Cytophagales</taxon>
        <taxon>Marivirgaceae</taxon>
        <taxon>Marivirga</taxon>
    </lineage>
</organism>
<evidence type="ECO:0000313" key="5">
    <source>
        <dbReference type="Proteomes" id="UP000636010"/>
    </source>
</evidence>
<dbReference type="EMBL" id="BMEC01000016">
    <property type="protein sequence ID" value="GGC51781.1"/>
    <property type="molecule type" value="Genomic_DNA"/>
</dbReference>
<keyword evidence="1" id="KW-0489">Methyltransferase</keyword>
<dbReference type="InterPro" id="IPR029026">
    <property type="entry name" value="tRNA_m1G_MTases_N"/>
</dbReference>
<dbReference type="Gene3D" id="3.40.1280.10">
    <property type="match status" value="1"/>
</dbReference>
<sequence length="167" mass="18744">MKRVQKQHQEVENSKHQQAIVIVAENIRTPENVGMIMRVAEAFGVERLFFTGTLGVGLTTKVKRASRNTYQKIPFFFEEDSRGIMNELQEAGYKALALEITKNSRAIQTFNFRKEDKIAIVIGSERNGISEALLSIIPESVHIPLYGQNSSINVVTALAIALQEIVR</sequence>
<feature type="domain" description="tRNA/rRNA methyltransferase SpoU type" evidence="3">
    <location>
        <begin position="20"/>
        <end position="162"/>
    </location>
</feature>
<dbReference type="PANTHER" id="PTHR46429:SF1">
    <property type="entry name" value="23S RRNA (GUANOSINE-2'-O-)-METHYLTRANSFERASE RLMB"/>
    <property type="match status" value="1"/>
</dbReference>
<evidence type="ECO:0000259" key="3">
    <source>
        <dbReference type="Pfam" id="PF00588"/>
    </source>
</evidence>